<feature type="transmembrane region" description="Helical" evidence="1">
    <location>
        <begin position="174"/>
        <end position="191"/>
    </location>
</feature>
<evidence type="ECO:0000313" key="3">
    <source>
        <dbReference type="EMBL" id="OGG41107.1"/>
    </source>
</evidence>
<proteinExistence type="predicted"/>
<evidence type="ECO:0000313" key="4">
    <source>
        <dbReference type="Proteomes" id="UP000179014"/>
    </source>
</evidence>
<keyword evidence="1" id="KW-1133">Transmembrane helix</keyword>
<dbReference type="AlphaFoldDB" id="A0A1F6BX56"/>
<comment type="caution">
    <text evidence="3">The sequence shown here is derived from an EMBL/GenBank/DDBJ whole genome shotgun (WGS) entry which is preliminary data.</text>
</comment>
<feature type="transmembrane region" description="Helical" evidence="1">
    <location>
        <begin position="58"/>
        <end position="78"/>
    </location>
</feature>
<feature type="transmembrane region" description="Helical" evidence="1">
    <location>
        <begin position="18"/>
        <end position="38"/>
    </location>
</feature>
<evidence type="ECO:0000256" key="1">
    <source>
        <dbReference type="SAM" id="Phobius"/>
    </source>
</evidence>
<feature type="transmembrane region" description="Helical" evidence="1">
    <location>
        <begin position="84"/>
        <end position="104"/>
    </location>
</feature>
<dbReference type="InterPro" id="IPR022606">
    <property type="entry name" value="DUF2914"/>
</dbReference>
<dbReference type="Pfam" id="PF11141">
    <property type="entry name" value="DUF2914"/>
    <property type="match status" value="1"/>
</dbReference>
<dbReference type="Proteomes" id="UP000179014">
    <property type="component" value="Unassembled WGS sequence"/>
</dbReference>
<name>A0A1F6BX56_9BACT</name>
<keyword evidence="1" id="KW-0472">Membrane</keyword>
<reference evidence="3 4" key="1">
    <citation type="journal article" date="2016" name="Nat. Commun.">
        <title>Thousands of microbial genomes shed light on interconnected biogeochemical processes in an aquifer system.</title>
        <authorList>
            <person name="Anantharaman K."/>
            <person name="Brown C.T."/>
            <person name="Hug L.A."/>
            <person name="Sharon I."/>
            <person name="Castelle C.J."/>
            <person name="Probst A.J."/>
            <person name="Thomas B.C."/>
            <person name="Singh A."/>
            <person name="Wilkins M.J."/>
            <person name="Karaoz U."/>
            <person name="Brodie E.L."/>
            <person name="Williams K.H."/>
            <person name="Hubbard S.S."/>
            <person name="Banfield J.F."/>
        </authorList>
    </citation>
    <scope>NUCLEOTIDE SEQUENCE [LARGE SCALE GENOMIC DNA]</scope>
</reference>
<feature type="domain" description="DUF2914" evidence="2">
    <location>
        <begin position="259"/>
        <end position="325"/>
    </location>
</feature>
<protein>
    <recommendedName>
        <fullName evidence="2">DUF2914 domain-containing protein</fullName>
    </recommendedName>
</protein>
<feature type="transmembrane region" description="Helical" evidence="1">
    <location>
        <begin position="139"/>
        <end position="162"/>
    </location>
</feature>
<dbReference type="STRING" id="1798474.A2118_03360"/>
<accession>A0A1F6BX56</accession>
<dbReference type="EMBL" id="MFKN01000012">
    <property type="protein sequence ID" value="OGG41107.1"/>
    <property type="molecule type" value="Genomic_DNA"/>
</dbReference>
<feature type="transmembrane region" description="Helical" evidence="1">
    <location>
        <begin position="111"/>
        <end position="133"/>
    </location>
</feature>
<gene>
    <name evidence="3" type="ORF">A2118_03360</name>
</gene>
<sequence>MVAGFVADNLFFRRVDLWQTQVVFAAYAAVCFITIPLLQWIESRVSRGHPRPRWRSLLPLVTQFALGGFWSGFVIFYGRSANIGASWPFLLLLLLILLGSEYFYRYHARLVFTSVLFFFALYSYMIFALPIYTGTIGTMTFLGSGIIAVFIFMLFTGLLRTLAHERFLADVRRIRIGAFVVLVLMNIFYFTNILPPLPLSAETAGIYHSVWRVPGNYLATSESKPWHVRYLGAPPALHISLGDSLYAYSSIFAPTALNTTIVHRWQWYDATTKQWVTRAAIAYPIVGGRDGGYRGYSSVLIQETGQWRVNVETADGRLITRLPFTTTLTPTPPNLTTVTLK</sequence>
<organism evidence="3 4">
    <name type="scientific">Candidatus Kaiserbacteria bacterium GWA2_50_9</name>
    <dbReference type="NCBI Taxonomy" id="1798474"/>
    <lineage>
        <taxon>Bacteria</taxon>
        <taxon>Candidatus Kaiseribacteriota</taxon>
    </lineage>
</organism>
<keyword evidence="1" id="KW-0812">Transmembrane</keyword>
<evidence type="ECO:0000259" key="2">
    <source>
        <dbReference type="Pfam" id="PF11141"/>
    </source>
</evidence>